<comment type="caution">
    <text evidence="2">The sequence shown here is derived from an EMBL/GenBank/DDBJ whole genome shotgun (WGS) entry which is preliminary data.</text>
</comment>
<keyword evidence="3" id="KW-1185">Reference proteome</keyword>
<dbReference type="Pfam" id="PF03473">
    <property type="entry name" value="MOSC"/>
    <property type="match status" value="1"/>
</dbReference>
<evidence type="ECO:0000313" key="2">
    <source>
        <dbReference type="EMBL" id="MDG0789481.1"/>
    </source>
</evidence>
<dbReference type="InterPro" id="IPR005163">
    <property type="entry name" value="Tri_helical_YiiM-like"/>
</dbReference>
<protein>
    <submittedName>
        <fullName evidence="2">MOSC domain-containing protein</fullName>
    </submittedName>
</protein>
<dbReference type="Pfam" id="PF03475">
    <property type="entry name" value="YiiM_3-alpha"/>
    <property type="match status" value="1"/>
</dbReference>
<dbReference type="Gene3D" id="2.40.33.20">
    <property type="entry name" value="PK beta-barrel domain-like"/>
    <property type="match status" value="1"/>
</dbReference>
<name>A0A9X4KCY3_9BACL</name>
<dbReference type="InterPro" id="IPR052353">
    <property type="entry name" value="Benzoxazolinone_Detox_Enz"/>
</dbReference>
<dbReference type="InterPro" id="IPR011037">
    <property type="entry name" value="Pyrv_Knase-like_insert_dom_sf"/>
</dbReference>
<organism evidence="2 3">
    <name type="scientific">Cohnella ginsengisoli</name>
    <dbReference type="NCBI Taxonomy" id="425004"/>
    <lineage>
        <taxon>Bacteria</taxon>
        <taxon>Bacillati</taxon>
        <taxon>Bacillota</taxon>
        <taxon>Bacilli</taxon>
        <taxon>Bacillales</taxon>
        <taxon>Paenibacillaceae</taxon>
        <taxon>Cohnella</taxon>
    </lineage>
</organism>
<sequence>MSNSTALPATLERSYPLLSVNVGAAREAQFKGKPAKSGIDKERALSAVTVHHEGLAGDEQADNVNHGGPDKAVCAYPYRHYAFWEEKLGRSLEFGAFGENFTIDEIDENEVCVGDVFKIGDLTLQISQPRVPCWKLAMKWGADDLPAMVRDTGKTGFYFRVLSPGSVEPGELVLVSRDPAGVTVEEANAVMHRGKENREGIERLLAVDALADSWRETLTARLSRLSQS</sequence>
<dbReference type="Proteomes" id="UP001153387">
    <property type="component" value="Unassembled WGS sequence"/>
</dbReference>
<accession>A0A9X4KCY3</accession>
<dbReference type="EMBL" id="JAPDHZ010000002">
    <property type="protein sequence ID" value="MDG0789481.1"/>
    <property type="molecule type" value="Genomic_DNA"/>
</dbReference>
<dbReference type="AlphaFoldDB" id="A0A9X4KCY3"/>
<dbReference type="GO" id="GO:0003824">
    <property type="term" value="F:catalytic activity"/>
    <property type="evidence" value="ECO:0007669"/>
    <property type="project" value="InterPro"/>
</dbReference>
<reference evidence="2 3" key="1">
    <citation type="submission" date="2022-10" db="EMBL/GenBank/DDBJ databases">
        <title>Comparative genomic analysis of Cohnella hashimotonis sp. nov., isolated from the International Space Station.</title>
        <authorList>
            <person name="Simpson A."/>
            <person name="Venkateswaran K."/>
        </authorList>
    </citation>
    <scope>NUCLEOTIDE SEQUENCE [LARGE SCALE GENOMIC DNA]</scope>
    <source>
        <strain evidence="2 3">DSM 18997</strain>
    </source>
</reference>
<feature type="domain" description="MOSC" evidence="1">
    <location>
        <begin position="42"/>
        <end position="176"/>
    </location>
</feature>
<evidence type="ECO:0000259" key="1">
    <source>
        <dbReference type="PROSITE" id="PS51340"/>
    </source>
</evidence>
<dbReference type="GO" id="GO:0030151">
    <property type="term" value="F:molybdenum ion binding"/>
    <property type="evidence" value="ECO:0007669"/>
    <property type="project" value="InterPro"/>
</dbReference>
<proteinExistence type="predicted"/>
<dbReference type="SUPFAM" id="SSF50800">
    <property type="entry name" value="PK beta-barrel domain-like"/>
    <property type="match status" value="1"/>
</dbReference>
<dbReference type="GO" id="GO:0030170">
    <property type="term" value="F:pyridoxal phosphate binding"/>
    <property type="evidence" value="ECO:0007669"/>
    <property type="project" value="InterPro"/>
</dbReference>
<dbReference type="PANTHER" id="PTHR30212:SF2">
    <property type="entry name" value="PROTEIN YIIM"/>
    <property type="match status" value="1"/>
</dbReference>
<dbReference type="PANTHER" id="PTHR30212">
    <property type="entry name" value="PROTEIN YIIM"/>
    <property type="match status" value="1"/>
</dbReference>
<dbReference type="PROSITE" id="PS51340">
    <property type="entry name" value="MOSC"/>
    <property type="match status" value="1"/>
</dbReference>
<gene>
    <name evidence="2" type="ORF">OMP38_00405</name>
</gene>
<dbReference type="InterPro" id="IPR005302">
    <property type="entry name" value="MoCF_Sase_C"/>
</dbReference>
<evidence type="ECO:0000313" key="3">
    <source>
        <dbReference type="Proteomes" id="UP001153387"/>
    </source>
</evidence>
<dbReference type="RefSeq" id="WP_277563424.1">
    <property type="nucleotide sequence ID" value="NZ_JAPDHZ010000002.1"/>
</dbReference>